<dbReference type="EMBL" id="CP009933">
    <property type="protein sequence ID" value="AKA71822.1"/>
    <property type="molecule type" value="Genomic_DNA"/>
</dbReference>
<keyword evidence="3" id="KW-1185">Reference proteome</keyword>
<evidence type="ECO:0000313" key="2">
    <source>
        <dbReference type="EMBL" id="AKA71822.1"/>
    </source>
</evidence>
<proteinExistence type="predicted"/>
<dbReference type="HOGENOM" id="CLU_650044_0_0_9"/>
<dbReference type="AlphaFoldDB" id="A0A0E3M8P7"/>
<dbReference type="SUPFAM" id="SSF89372">
    <property type="entry name" value="Fucose-specific lectin"/>
    <property type="match status" value="1"/>
</dbReference>
<keyword evidence="1" id="KW-0175">Coiled coil</keyword>
<organism evidence="2 3">
    <name type="scientific">Clostridium scatologenes</name>
    <dbReference type="NCBI Taxonomy" id="1548"/>
    <lineage>
        <taxon>Bacteria</taxon>
        <taxon>Bacillati</taxon>
        <taxon>Bacillota</taxon>
        <taxon>Clostridia</taxon>
        <taxon>Eubacteriales</taxon>
        <taxon>Clostridiaceae</taxon>
        <taxon>Clostridium</taxon>
    </lineage>
</organism>
<gene>
    <name evidence="2" type="ORF">CSCA_4697</name>
</gene>
<evidence type="ECO:0000313" key="3">
    <source>
        <dbReference type="Proteomes" id="UP000033115"/>
    </source>
</evidence>
<reference evidence="2 3" key="1">
    <citation type="journal article" date="2015" name="J. Biotechnol.">
        <title>Complete genome sequence of a malodorant-producing acetogen, Clostridium scatologenes ATCC 25775(T).</title>
        <authorList>
            <person name="Zhu Z."/>
            <person name="Guo T."/>
            <person name="Zheng H."/>
            <person name="Song T."/>
            <person name="Ouyang P."/>
            <person name="Xie J."/>
        </authorList>
    </citation>
    <scope>NUCLEOTIDE SEQUENCE [LARGE SCALE GENOMIC DNA]</scope>
    <source>
        <strain evidence="2 3">ATCC 25775</strain>
    </source>
</reference>
<name>A0A0E3M8P7_CLOSL</name>
<dbReference type="STRING" id="1548.CSCA_4697"/>
<accession>A0A0E3M8P7</accession>
<evidence type="ECO:0000256" key="1">
    <source>
        <dbReference type="SAM" id="Coils"/>
    </source>
</evidence>
<feature type="coiled-coil region" evidence="1">
    <location>
        <begin position="363"/>
        <end position="415"/>
    </location>
</feature>
<protein>
    <submittedName>
        <fullName evidence="2">Uncharacterized protein</fullName>
    </submittedName>
</protein>
<dbReference type="RefSeq" id="WP_029162853.1">
    <property type="nucleotide sequence ID" value="NZ_CP009933.1"/>
</dbReference>
<dbReference type="KEGG" id="csq:CSCA_4697"/>
<sequence>MIYNNKCSFVVRNSKNIFYKFTLNNQKNLFLQSYDYRGLISSSIFKENINNFSIDIDSMDKVHILYTSTNGIMRYTVYPSSFHKDINLLNINEKYNISFLKLKIVNFKPHVFYILEDKIQSSHKSIHHIFFHNNSLHNIKIEDISFSKYIYPYIVDSVNNTMYLFYTKNGNKFTIKKFNTNLANWAIYDDTLSISSTNNASFLINNKNILLICYNSSFNKNIQTFIKYKELNSYNSQWSDPIILSDKTSNSTHASIINKSGNTYVVWEENGQIVYKKSFYGTNDWSSKKILTNKKEKFFTGIYLSNHNTDKDYKSILSTIDINNIPYPIINLESTNSNSFYINKDPVNSPLFIPRTEKTTFNNKKEKKQLQKLQCMLAEKEKKIIELSQCNLILKNELETKNKELENLSQKLKKNWLSRFFK</sequence>
<dbReference type="Proteomes" id="UP000033115">
    <property type="component" value="Chromosome"/>
</dbReference>